<feature type="compositionally biased region" description="Acidic residues" evidence="1">
    <location>
        <begin position="225"/>
        <end position="253"/>
    </location>
</feature>
<gene>
    <name evidence="2" type="ORF">R5R35_000562</name>
</gene>
<accession>A0AAN9VX54</accession>
<proteinExistence type="predicted"/>
<evidence type="ECO:0000313" key="3">
    <source>
        <dbReference type="Proteomes" id="UP001378592"/>
    </source>
</evidence>
<dbReference type="Proteomes" id="UP001378592">
    <property type="component" value="Unassembled WGS sequence"/>
</dbReference>
<feature type="compositionally biased region" description="Low complexity" evidence="1">
    <location>
        <begin position="56"/>
        <end position="65"/>
    </location>
</feature>
<sequence length="296" mass="32915">MAVANSTMTPLPVRWRFPQEAEEEDESLEQDSLGNGEFDSLQHPGGSPAPTPPAPAADDPTDAWAPQSILDAAPRDAHSFEMQQFAYATRDSRFDILKQAGHAFQQHCRGRADDRRYGGGGNNNNNNNNNSYVHPAIFDQDKWEKHKQLIRDYFESQQQLEETAQLTAEWNDIHNPPDWEPYRRPVLHAAAAAAAQGPADGAQLPQGGTWPEALPPIREQPGEVGDGDDEEEEEEEDDEDEEEEDEDEEEEEPDGRRLSPAGEARDARPGSRDSSASPASNRGKWSLSGAIKIYYK</sequence>
<dbReference type="AlphaFoldDB" id="A0AAN9VX54"/>
<organism evidence="2 3">
    <name type="scientific">Gryllus longicercus</name>
    <dbReference type="NCBI Taxonomy" id="2509291"/>
    <lineage>
        <taxon>Eukaryota</taxon>
        <taxon>Metazoa</taxon>
        <taxon>Ecdysozoa</taxon>
        <taxon>Arthropoda</taxon>
        <taxon>Hexapoda</taxon>
        <taxon>Insecta</taxon>
        <taxon>Pterygota</taxon>
        <taxon>Neoptera</taxon>
        <taxon>Polyneoptera</taxon>
        <taxon>Orthoptera</taxon>
        <taxon>Ensifera</taxon>
        <taxon>Gryllidea</taxon>
        <taxon>Grylloidea</taxon>
        <taxon>Gryllidae</taxon>
        <taxon>Gryllinae</taxon>
        <taxon>Gryllus</taxon>
    </lineage>
</organism>
<evidence type="ECO:0000256" key="1">
    <source>
        <dbReference type="SAM" id="MobiDB-lite"/>
    </source>
</evidence>
<name>A0AAN9VX54_9ORTH</name>
<protein>
    <submittedName>
        <fullName evidence="2">Uncharacterized protein</fullName>
    </submittedName>
</protein>
<dbReference type="EMBL" id="JAZDUA010000059">
    <property type="protein sequence ID" value="KAK7870401.1"/>
    <property type="molecule type" value="Genomic_DNA"/>
</dbReference>
<feature type="region of interest" description="Disordered" evidence="1">
    <location>
        <begin position="107"/>
        <end position="132"/>
    </location>
</feature>
<keyword evidence="3" id="KW-1185">Reference proteome</keyword>
<reference evidence="2 3" key="1">
    <citation type="submission" date="2024-03" db="EMBL/GenBank/DDBJ databases">
        <title>The genome assembly and annotation of the cricket Gryllus longicercus Weissman &amp; Gray.</title>
        <authorList>
            <person name="Szrajer S."/>
            <person name="Gray D."/>
            <person name="Ylla G."/>
        </authorList>
    </citation>
    <scope>NUCLEOTIDE SEQUENCE [LARGE SCALE GENOMIC DNA]</scope>
    <source>
        <strain evidence="2">DAG 2021-001</strain>
        <tissue evidence="2">Whole body minus gut</tissue>
    </source>
</reference>
<feature type="region of interest" description="Disordered" evidence="1">
    <location>
        <begin position="191"/>
        <end position="296"/>
    </location>
</feature>
<feature type="region of interest" description="Disordered" evidence="1">
    <location>
        <begin position="1"/>
        <end position="65"/>
    </location>
</feature>
<feature type="compositionally biased region" description="Low complexity" evidence="1">
    <location>
        <begin position="191"/>
        <end position="208"/>
    </location>
</feature>
<feature type="compositionally biased region" description="Acidic residues" evidence="1">
    <location>
        <begin position="20"/>
        <end position="29"/>
    </location>
</feature>
<comment type="caution">
    <text evidence="2">The sequence shown here is derived from an EMBL/GenBank/DDBJ whole genome shotgun (WGS) entry which is preliminary data.</text>
</comment>
<evidence type="ECO:0000313" key="2">
    <source>
        <dbReference type="EMBL" id="KAK7870401.1"/>
    </source>
</evidence>